<accession>A0ABR3U4H0</accession>
<feature type="compositionally biased region" description="Pro residues" evidence="1">
    <location>
        <begin position="308"/>
        <end position="325"/>
    </location>
</feature>
<dbReference type="Proteomes" id="UP001521184">
    <property type="component" value="Unassembled WGS sequence"/>
</dbReference>
<evidence type="ECO:0000256" key="1">
    <source>
        <dbReference type="SAM" id="MobiDB-lite"/>
    </source>
</evidence>
<feature type="compositionally biased region" description="Basic and acidic residues" evidence="1">
    <location>
        <begin position="27"/>
        <end position="47"/>
    </location>
</feature>
<sequence length="443" mass="51625">MTSLDITPAASRRYSYYGRVYEETWDRPRREERYASERDAEAQERVPTRAGLRYLDRPELSAAPSPANAVRPESRQGNDENPDDSSVKQEPRSPMPPDVEAAADRFLDDLATGERVREYVSRAARDEDEMDNVENRTRQHSRAPNEPPSRSDEAAGGRASRANSVRGNGGRSTAEPEPSMRRYSHGPRHARDDDYGSMRRRESESRRYTYAPSRYRRVSMYPEDPYPYGHRLVHPRSSRYGRYEAARRQLEQSKSPTREGTSVPEQRQRSERRSPEPSTYDARYEPHYPAHPPSRDYVQYDDRDRYSPGPPPGYRYAEAPPPPPAYVNEYGEVVEYVRIDDPYHDHRYVPGPPSEGHRRYVEYLPYDRQRRYEPVHDDRHYLYYPERRPYYADHEAHPYYSGRGSRDYEAGSSVPLPSQAPGPPPRERDGERRRESAFTEDAA</sequence>
<feature type="compositionally biased region" description="Basic and acidic residues" evidence="1">
    <location>
        <begin position="102"/>
        <end position="125"/>
    </location>
</feature>
<feature type="compositionally biased region" description="Basic and acidic residues" evidence="1">
    <location>
        <begin position="266"/>
        <end position="275"/>
    </location>
</feature>
<feature type="region of interest" description="Disordered" evidence="1">
    <location>
        <begin position="393"/>
        <end position="443"/>
    </location>
</feature>
<feature type="region of interest" description="Disordered" evidence="1">
    <location>
        <begin position="27"/>
        <end position="327"/>
    </location>
</feature>
<protein>
    <submittedName>
        <fullName evidence="2">Uncharacterized protein</fullName>
    </submittedName>
</protein>
<evidence type="ECO:0000313" key="2">
    <source>
        <dbReference type="EMBL" id="KAL1651441.1"/>
    </source>
</evidence>
<gene>
    <name evidence="2" type="ORF">SLS58_000781</name>
</gene>
<feature type="compositionally biased region" description="Basic and acidic residues" evidence="1">
    <location>
        <begin position="425"/>
        <end position="437"/>
    </location>
</feature>
<dbReference type="EMBL" id="JAKEKT020000002">
    <property type="protein sequence ID" value="KAL1651441.1"/>
    <property type="molecule type" value="Genomic_DNA"/>
</dbReference>
<comment type="caution">
    <text evidence="2">The sequence shown here is derived from an EMBL/GenBank/DDBJ whole genome shotgun (WGS) entry which is preliminary data.</text>
</comment>
<name>A0ABR3U4H0_9PEZI</name>
<proteinExistence type="predicted"/>
<feature type="compositionally biased region" description="Basic and acidic residues" evidence="1">
    <location>
        <begin position="241"/>
        <end position="251"/>
    </location>
</feature>
<feature type="compositionally biased region" description="Basic and acidic residues" evidence="1">
    <location>
        <begin position="189"/>
        <end position="207"/>
    </location>
</feature>
<keyword evidence="3" id="KW-1185">Reference proteome</keyword>
<reference evidence="2 3" key="1">
    <citation type="journal article" date="2023" name="Plant Dis.">
        <title>First Report of Diplodia intermedia Causing Canker and Dieback Diseases on Apple Trees in Canada.</title>
        <authorList>
            <person name="Ellouze W."/>
            <person name="Ilyukhin E."/>
            <person name="Sulman M."/>
            <person name="Ali S."/>
        </authorList>
    </citation>
    <scope>NUCLEOTIDE SEQUENCE [LARGE SCALE GENOMIC DNA]</scope>
    <source>
        <strain evidence="2 3">M45-28</strain>
    </source>
</reference>
<evidence type="ECO:0000313" key="3">
    <source>
        <dbReference type="Proteomes" id="UP001521184"/>
    </source>
</evidence>
<organism evidence="2 3">
    <name type="scientific">Diplodia intermedia</name>
    <dbReference type="NCBI Taxonomy" id="856260"/>
    <lineage>
        <taxon>Eukaryota</taxon>
        <taxon>Fungi</taxon>
        <taxon>Dikarya</taxon>
        <taxon>Ascomycota</taxon>
        <taxon>Pezizomycotina</taxon>
        <taxon>Dothideomycetes</taxon>
        <taxon>Dothideomycetes incertae sedis</taxon>
        <taxon>Botryosphaeriales</taxon>
        <taxon>Botryosphaeriaceae</taxon>
        <taxon>Diplodia</taxon>
    </lineage>
</organism>